<gene>
    <name evidence="1" type="ORF">MHEL_05470</name>
</gene>
<keyword evidence="2" id="KW-1185">Reference proteome</keyword>
<accession>A0A7I7SZ41</accession>
<dbReference type="EMBL" id="AP022596">
    <property type="protein sequence ID" value="BBY62304.1"/>
    <property type="molecule type" value="Genomic_DNA"/>
</dbReference>
<dbReference type="AlphaFoldDB" id="A0A7I7SZ41"/>
<protein>
    <submittedName>
        <fullName evidence="1">Uncharacterized protein</fullName>
    </submittedName>
</protein>
<sequence length="156" mass="16553">MVRVDVDPSGELTPAQLTEGVAALRTLAEQDGVTVVDNSLAAMPRGRRVAELLISSTDANDPDGFTRGAITLCTKAFGTEPVSGVVTYVSRGTDEDVHGVLAGFGLRGEIERTAGGDGYDIIVVTLRKDDMARIPESRVHTALEASTNCEIHIRMV</sequence>
<evidence type="ECO:0000313" key="1">
    <source>
        <dbReference type="EMBL" id="BBY62304.1"/>
    </source>
</evidence>
<dbReference type="Proteomes" id="UP000467148">
    <property type="component" value="Chromosome"/>
</dbReference>
<reference evidence="1 2" key="1">
    <citation type="journal article" date="2019" name="Emerg. Microbes Infect.">
        <title>Comprehensive subspecies identification of 175 nontuberculous mycobacteria species based on 7547 genomic profiles.</title>
        <authorList>
            <person name="Matsumoto Y."/>
            <person name="Kinjo T."/>
            <person name="Motooka D."/>
            <person name="Nabeya D."/>
            <person name="Jung N."/>
            <person name="Uechi K."/>
            <person name="Horii T."/>
            <person name="Iida T."/>
            <person name="Fujita J."/>
            <person name="Nakamura S."/>
        </authorList>
    </citation>
    <scope>NUCLEOTIDE SEQUENCE [LARGE SCALE GENOMIC DNA]</scope>
    <source>
        <strain evidence="1 2">JCM 30396</strain>
    </source>
</reference>
<evidence type="ECO:0000313" key="2">
    <source>
        <dbReference type="Proteomes" id="UP000467148"/>
    </source>
</evidence>
<dbReference type="KEGG" id="mhev:MHEL_05470"/>
<proteinExistence type="predicted"/>
<name>A0A7I7SZ41_9MYCO</name>
<organism evidence="1 2">
    <name type="scientific">Mycolicibacterium helvum</name>
    <dbReference type="NCBI Taxonomy" id="1534349"/>
    <lineage>
        <taxon>Bacteria</taxon>
        <taxon>Bacillati</taxon>
        <taxon>Actinomycetota</taxon>
        <taxon>Actinomycetes</taxon>
        <taxon>Mycobacteriales</taxon>
        <taxon>Mycobacteriaceae</taxon>
        <taxon>Mycolicibacterium</taxon>
    </lineage>
</organism>